<proteinExistence type="predicted"/>
<organism evidence="1">
    <name type="scientific">marine metagenome</name>
    <dbReference type="NCBI Taxonomy" id="408172"/>
    <lineage>
        <taxon>unclassified sequences</taxon>
        <taxon>metagenomes</taxon>
        <taxon>ecological metagenomes</taxon>
    </lineage>
</organism>
<accession>A0A382JBS3</accession>
<sequence>MLHRLKKYIKPSWVNLLTYSIPYRLYARWLSKMQNATLATHTNYPKIFILNFHLLKMKISINGFEIFTPK</sequence>
<dbReference type="EMBL" id="UINC01072508">
    <property type="protein sequence ID" value="SVC08201.1"/>
    <property type="molecule type" value="Genomic_DNA"/>
</dbReference>
<gene>
    <name evidence="1" type="ORF">METZ01_LOCUS261055</name>
</gene>
<name>A0A382JBS3_9ZZZZ</name>
<reference evidence="1" key="1">
    <citation type="submission" date="2018-05" db="EMBL/GenBank/DDBJ databases">
        <authorList>
            <person name="Lanie J.A."/>
            <person name="Ng W.-L."/>
            <person name="Kazmierczak K.M."/>
            <person name="Andrzejewski T.M."/>
            <person name="Davidsen T.M."/>
            <person name="Wayne K.J."/>
            <person name="Tettelin H."/>
            <person name="Glass J.I."/>
            <person name="Rusch D."/>
            <person name="Podicherti R."/>
            <person name="Tsui H.-C.T."/>
            <person name="Winkler M.E."/>
        </authorList>
    </citation>
    <scope>NUCLEOTIDE SEQUENCE</scope>
</reference>
<protein>
    <submittedName>
        <fullName evidence="1">Uncharacterized protein</fullName>
    </submittedName>
</protein>
<evidence type="ECO:0000313" key="1">
    <source>
        <dbReference type="EMBL" id="SVC08201.1"/>
    </source>
</evidence>
<dbReference type="AlphaFoldDB" id="A0A382JBS3"/>